<comment type="similarity">
    <text evidence="2">Belongs to the CFAP300 family.</text>
</comment>
<keyword evidence="8" id="KW-1185">Reference proteome</keyword>
<gene>
    <name evidence="7" type="ORF">HK097_001707</name>
</gene>
<reference evidence="7" key="1">
    <citation type="submission" date="2020-05" db="EMBL/GenBank/DDBJ databases">
        <title>Phylogenomic resolution of chytrid fungi.</title>
        <authorList>
            <person name="Stajich J.E."/>
            <person name="Amses K."/>
            <person name="Simmons R."/>
            <person name="Seto K."/>
            <person name="Myers J."/>
            <person name="Bonds A."/>
            <person name="Quandt C.A."/>
            <person name="Barry K."/>
            <person name="Liu P."/>
            <person name="Grigoriev I."/>
            <person name="Longcore J.E."/>
            <person name="James T.Y."/>
        </authorList>
    </citation>
    <scope>NUCLEOTIDE SEQUENCE</scope>
    <source>
        <strain evidence="7">JEL0318</strain>
    </source>
</reference>
<evidence type="ECO:0000256" key="1">
    <source>
        <dbReference type="ARBA" id="ARBA00004430"/>
    </source>
</evidence>
<evidence type="ECO:0000256" key="4">
    <source>
        <dbReference type="ARBA" id="ARBA00022490"/>
    </source>
</evidence>
<name>A0AAD5S6Y0_9FUNG</name>
<dbReference type="Pfam" id="PF14926">
    <property type="entry name" value="CFAP300"/>
    <property type="match status" value="1"/>
</dbReference>
<evidence type="ECO:0000256" key="2">
    <source>
        <dbReference type="ARBA" id="ARBA00009205"/>
    </source>
</evidence>
<organism evidence="7 8">
    <name type="scientific">Rhizophlyctis rosea</name>
    <dbReference type="NCBI Taxonomy" id="64517"/>
    <lineage>
        <taxon>Eukaryota</taxon>
        <taxon>Fungi</taxon>
        <taxon>Fungi incertae sedis</taxon>
        <taxon>Chytridiomycota</taxon>
        <taxon>Chytridiomycota incertae sedis</taxon>
        <taxon>Chytridiomycetes</taxon>
        <taxon>Rhizophlyctidales</taxon>
        <taxon>Rhizophlyctidaceae</taxon>
        <taxon>Rhizophlyctis</taxon>
    </lineage>
</organism>
<dbReference type="EMBL" id="JADGJD010001346">
    <property type="protein sequence ID" value="KAJ3043621.1"/>
    <property type="molecule type" value="Genomic_DNA"/>
</dbReference>
<comment type="caution">
    <text evidence="7">The sequence shown here is derived from an EMBL/GenBank/DDBJ whole genome shotgun (WGS) entry which is preliminary data.</text>
</comment>
<dbReference type="AlphaFoldDB" id="A0AAD5S6Y0"/>
<sequence>MPEYDIDTFLLSFFNDPNVNPHIRVLGTMDRWGTTSKITSIEKEKTAHTVTSLSFFDKLNERDDILRPTGETIKCFDTYHDSFLISDQLRKCLLMPEEPSYEAFSPTDRQEFIFHVFKALCLGGRLCQFEDFVEPYLECTKLIYKDLVSVTKNPTTGKLQVASQVYKIKNATTSVSPLFPIEHPQNFMYVSIDPVRRYVNVWYHASDTYY</sequence>
<dbReference type="PANTHER" id="PTHR31078:SF1">
    <property type="entry name" value="CILIA- AND FLAGELLA-ASSOCIATED PROTEIN 300"/>
    <property type="match status" value="1"/>
</dbReference>
<evidence type="ECO:0000256" key="5">
    <source>
        <dbReference type="ARBA" id="ARBA00023212"/>
    </source>
</evidence>
<evidence type="ECO:0000256" key="3">
    <source>
        <dbReference type="ARBA" id="ARBA00022174"/>
    </source>
</evidence>
<dbReference type="InterPro" id="IPR029416">
    <property type="entry name" value="CFAP300"/>
</dbReference>
<dbReference type="Proteomes" id="UP001212841">
    <property type="component" value="Unassembled WGS sequence"/>
</dbReference>
<protein>
    <recommendedName>
        <fullName evidence="3">Cilia- and flagella-associated protein 300</fullName>
    </recommendedName>
</protein>
<dbReference type="PANTHER" id="PTHR31078">
    <property type="entry name" value="CILIA- AND FLAGELLA-ASSOCIATED PROTEIN 300"/>
    <property type="match status" value="1"/>
</dbReference>
<accession>A0AAD5S6Y0</accession>
<keyword evidence="5" id="KW-0206">Cytoskeleton</keyword>
<dbReference type="GO" id="GO:0005930">
    <property type="term" value="C:axoneme"/>
    <property type="evidence" value="ECO:0007669"/>
    <property type="project" value="UniProtKB-SubCell"/>
</dbReference>
<evidence type="ECO:0000313" key="8">
    <source>
        <dbReference type="Proteomes" id="UP001212841"/>
    </source>
</evidence>
<keyword evidence="4" id="KW-0963">Cytoplasm</keyword>
<proteinExistence type="inferred from homology"/>
<evidence type="ECO:0000313" key="7">
    <source>
        <dbReference type="EMBL" id="KAJ3043621.1"/>
    </source>
</evidence>
<keyword evidence="6" id="KW-0966">Cell projection</keyword>
<comment type="subcellular location">
    <subcellularLocation>
        <location evidence="1">Cytoplasm</location>
        <location evidence="1">Cytoskeleton</location>
        <location evidence="1">Cilium axoneme</location>
    </subcellularLocation>
</comment>
<evidence type="ECO:0000256" key="6">
    <source>
        <dbReference type="ARBA" id="ARBA00023273"/>
    </source>
</evidence>